<dbReference type="AlphaFoldDB" id="A0A089N5Y4"/>
<dbReference type="HOGENOM" id="CLU_2357118_0_0_9"/>
<dbReference type="RefSeq" id="WP_038696262.1">
    <property type="nucleotide sequence ID" value="NZ_CP009286.1"/>
</dbReference>
<name>A0A089N5Y4_9BACL</name>
<dbReference type="EMBL" id="CP009286">
    <property type="protein sequence ID" value="AIQ64184.1"/>
    <property type="molecule type" value="Genomic_DNA"/>
</dbReference>
<reference evidence="1 2" key="1">
    <citation type="submission" date="2014-08" db="EMBL/GenBank/DDBJ databases">
        <title>Comparative genomics of the Paenibacillus odorifer group.</title>
        <authorList>
            <person name="den Bakker H.C."/>
            <person name="Tsai Y.-C."/>
            <person name="Martin N."/>
            <person name="Korlach J."/>
            <person name="Wiedmann M."/>
        </authorList>
    </citation>
    <scope>NUCLEOTIDE SEQUENCE [LARGE SCALE GENOMIC DNA]</scope>
    <source>
        <strain evidence="1 2">DSM 14472</strain>
    </source>
</reference>
<dbReference type="KEGG" id="pste:PSTEL_14955"/>
<evidence type="ECO:0000313" key="1">
    <source>
        <dbReference type="EMBL" id="AIQ64184.1"/>
    </source>
</evidence>
<dbReference type="Proteomes" id="UP000029507">
    <property type="component" value="Chromosome"/>
</dbReference>
<gene>
    <name evidence="1" type="ORF">PSTEL_14955</name>
</gene>
<evidence type="ECO:0000313" key="2">
    <source>
        <dbReference type="Proteomes" id="UP000029507"/>
    </source>
</evidence>
<proteinExistence type="predicted"/>
<accession>A0A089N5Y4</accession>
<protein>
    <submittedName>
        <fullName evidence="1">Uncharacterized protein</fullName>
    </submittedName>
</protein>
<keyword evidence="2" id="KW-1185">Reference proteome</keyword>
<organism evidence="1 2">
    <name type="scientific">Paenibacillus stellifer</name>
    <dbReference type="NCBI Taxonomy" id="169760"/>
    <lineage>
        <taxon>Bacteria</taxon>
        <taxon>Bacillati</taxon>
        <taxon>Bacillota</taxon>
        <taxon>Bacilli</taxon>
        <taxon>Bacillales</taxon>
        <taxon>Paenibacillaceae</taxon>
        <taxon>Paenibacillus</taxon>
    </lineage>
</organism>
<sequence length="96" mass="10603">MRVKSTSIYSGILRLQDLALSLPSSATALYLIAPGKREKEILAQLSRPVFRQEPFQSISYILFHDLRQNAEAMGRFGSSASVLDKIGKQASGLYSI</sequence>